<feature type="region of interest" description="Disordered" evidence="8">
    <location>
        <begin position="421"/>
        <end position="450"/>
    </location>
</feature>
<dbReference type="EMBL" id="CAJNOI010000242">
    <property type="protein sequence ID" value="CAF1204928.1"/>
    <property type="molecule type" value="Genomic_DNA"/>
</dbReference>
<sequence>MSKKFNIREWVLSVKYWSLLFIPHIAITLIFLIYVFIGTSIIQEIESEGSENSSIIKNLQKERERLLLKIIEKRQTVDVQQYAKYVYKHIRQYETELMKQYNFEENLTWNFSNSLYFIGTTLTTIGSNEFTPKTNIGKLFSIIYTGFGIPLTLVFLTDLSYLLQELIDYISFIILYIYSSKYFLRIRHFGFVYSLERQLSTLVEENNKYSNIETKLTPIQLILTLFIYILIGTWLVPSKSFFDSIYICFTTIFTINFNRKFNEEKHFFFTTIYLLFGIAIGLLCIKAVKIKIEIYLVNCGNKLLRNLVEFTQQLGYHNINTDDLLANNNMNCYFLKGSNHKRNSGRERSNSDDTLMILRPVGIAEPFRRLSNGIIRTLKHNDNENDKYLDKSVQVSTIIRRCGRCAETTLPILPVRRHSILSSSSSSMGDNSSGGDDDDTLDVPPPPNMDRIRQRRATLVAKTIINQMATQPRSSSTEDMIPPLTLSNHRRTSSNSSLNSVTCSIKVSSSPSPEAHRKQHKHTQEEFSQLSKQIAALLTASDDEN</sequence>
<feature type="transmembrane region" description="Helical" evidence="9">
    <location>
        <begin position="161"/>
        <end position="178"/>
    </location>
</feature>
<evidence type="ECO:0000256" key="3">
    <source>
        <dbReference type="ARBA" id="ARBA00022692"/>
    </source>
</evidence>
<evidence type="ECO:0000256" key="1">
    <source>
        <dbReference type="ARBA" id="ARBA00004141"/>
    </source>
</evidence>
<evidence type="ECO:0000313" key="12">
    <source>
        <dbReference type="EMBL" id="CAF1557052.1"/>
    </source>
</evidence>
<evidence type="ECO:0000256" key="2">
    <source>
        <dbReference type="ARBA" id="ARBA00022448"/>
    </source>
</evidence>
<evidence type="ECO:0000256" key="6">
    <source>
        <dbReference type="ARBA" id="ARBA00023136"/>
    </source>
</evidence>
<feature type="compositionally biased region" description="Polar residues" evidence="8">
    <location>
        <begin position="501"/>
        <end position="512"/>
    </location>
</feature>
<keyword evidence="2" id="KW-0813">Transport</keyword>
<keyword evidence="7" id="KW-0407">Ion channel</keyword>
<accession>A0A814WG79</accession>
<evidence type="ECO:0000313" key="14">
    <source>
        <dbReference type="Proteomes" id="UP000663877"/>
    </source>
</evidence>
<comment type="caution">
    <text evidence="11">The sequence shown here is derived from an EMBL/GenBank/DDBJ whole genome shotgun (WGS) entry which is preliminary data.</text>
</comment>
<feature type="transmembrane region" description="Helical" evidence="9">
    <location>
        <begin position="267"/>
        <end position="288"/>
    </location>
</feature>
<keyword evidence="6 9" id="KW-0472">Membrane</keyword>
<dbReference type="InterPro" id="IPR013099">
    <property type="entry name" value="K_chnl_dom"/>
</dbReference>
<evidence type="ECO:0000256" key="9">
    <source>
        <dbReference type="SAM" id="Phobius"/>
    </source>
</evidence>
<gene>
    <name evidence="11" type="ORF">BJG266_LOCUS27124</name>
    <name evidence="12" type="ORF">QVE165_LOCUS47572</name>
</gene>
<evidence type="ECO:0000313" key="13">
    <source>
        <dbReference type="Proteomes" id="UP000663832"/>
    </source>
</evidence>
<evidence type="ECO:0000313" key="11">
    <source>
        <dbReference type="EMBL" id="CAF1204928.1"/>
    </source>
</evidence>
<dbReference type="GO" id="GO:0022841">
    <property type="term" value="F:potassium ion leak channel activity"/>
    <property type="evidence" value="ECO:0007669"/>
    <property type="project" value="TreeGrafter"/>
</dbReference>
<feature type="transmembrane region" description="Helical" evidence="9">
    <location>
        <begin position="16"/>
        <end position="37"/>
    </location>
</feature>
<dbReference type="PANTHER" id="PTHR11003">
    <property type="entry name" value="POTASSIUM CHANNEL, SUBFAMILY K"/>
    <property type="match status" value="1"/>
</dbReference>
<feature type="domain" description="Potassium channel" evidence="10">
    <location>
        <begin position="223"/>
        <end position="288"/>
    </location>
</feature>
<name>A0A814WG79_9BILA</name>
<dbReference type="SUPFAM" id="SSF81324">
    <property type="entry name" value="Voltage-gated potassium channels"/>
    <property type="match status" value="2"/>
</dbReference>
<dbReference type="GO" id="GO:0005886">
    <property type="term" value="C:plasma membrane"/>
    <property type="evidence" value="ECO:0007669"/>
    <property type="project" value="TreeGrafter"/>
</dbReference>
<keyword evidence="4 9" id="KW-1133">Transmembrane helix</keyword>
<feature type="compositionally biased region" description="Low complexity" evidence="8">
    <location>
        <begin position="422"/>
        <end position="434"/>
    </location>
</feature>
<dbReference type="Gene3D" id="1.10.287.70">
    <property type="match status" value="1"/>
</dbReference>
<evidence type="ECO:0000256" key="8">
    <source>
        <dbReference type="SAM" id="MobiDB-lite"/>
    </source>
</evidence>
<feature type="transmembrane region" description="Helical" evidence="9">
    <location>
        <begin position="136"/>
        <end position="155"/>
    </location>
</feature>
<feature type="region of interest" description="Disordered" evidence="8">
    <location>
        <begin position="466"/>
        <end position="529"/>
    </location>
</feature>
<dbReference type="EMBL" id="CAJNOM010000757">
    <property type="protein sequence ID" value="CAF1557052.1"/>
    <property type="molecule type" value="Genomic_DNA"/>
</dbReference>
<feature type="domain" description="Potassium channel" evidence="10">
    <location>
        <begin position="103"/>
        <end position="163"/>
    </location>
</feature>
<keyword evidence="5" id="KW-0406">Ion transport</keyword>
<dbReference type="GO" id="GO:0015271">
    <property type="term" value="F:outward rectifier potassium channel activity"/>
    <property type="evidence" value="ECO:0007669"/>
    <property type="project" value="TreeGrafter"/>
</dbReference>
<keyword evidence="3 9" id="KW-0812">Transmembrane</keyword>
<dbReference type="OrthoDB" id="297496at2759"/>
<evidence type="ECO:0000256" key="4">
    <source>
        <dbReference type="ARBA" id="ARBA00022989"/>
    </source>
</evidence>
<evidence type="ECO:0000259" key="10">
    <source>
        <dbReference type="Pfam" id="PF07885"/>
    </source>
</evidence>
<evidence type="ECO:0000256" key="7">
    <source>
        <dbReference type="ARBA" id="ARBA00023303"/>
    </source>
</evidence>
<evidence type="ECO:0000256" key="5">
    <source>
        <dbReference type="ARBA" id="ARBA00023065"/>
    </source>
</evidence>
<dbReference type="PANTHER" id="PTHR11003:SF334">
    <property type="entry name" value="FI03418P"/>
    <property type="match status" value="1"/>
</dbReference>
<reference evidence="11" key="1">
    <citation type="submission" date="2021-02" db="EMBL/GenBank/DDBJ databases">
        <authorList>
            <person name="Nowell W R."/>
        </authorList>
    </citation>
    <scope>NUCLEOTIDE SEQUENCE</scope>
</reference>
<dbReference type="InterPro" id="IPR003280">
    <property type="entry name" value="2pore_dom_K_chnl"/>
</dbReference>
<organism evidence="11 14">
    <name type="scientific">Adineta steineri</name>
    <dbReference type="NCBI Taxonomy" id="433720"/>
    <lineage>
        <taxon>Eukaryota</taxon>
        <taxon>Metazoa</taxon>
        <taxon>Spiralia</taxon>
        <taxon>Gnathifera</taxon>
        <taxon>Rotifera</taxon>
        <taxon>Eurotatoria</taxon>
        <taxon>Bdelloidea</taxon>
        <taxon>Adinetida</taxon>
        <taxon>Adinetidae</taxon>
        <taxon>Adineta</taxon>
    </lineage>
</organism>
<dbReference type="Proteomes" id="UP000663877">
    <property type="component" value="Unassembled WGS sequence"/>
</dbReference>
<dbReference type="Pfam" id="PF07885">
    <property type="entry name" value="Ion_trans_2"/>
    <property type="match status" value="2"/>
</dbReference>
<proteinExistence type="predicted"/>
<comment type="subcellular location">
    <subcellularLocation>
        <location evidence="1">Membrane</location>
        <topology evidence="1">Multi-pass membrane protein</topology>
    </subcellularLocation>
</comment>
<feature type="compositionally biased region" description="Polar residues" evidence="8">
    <location>
        <begin position="466"/>
        <end position="478"/>
    </location>
</feature>
<feature type="transmembrane region" description="Helical" evidence="9">
    <location>
        <begin position="216"/>
        <end position="235"/>
    </location>
</feature>
<dbReference type="AlphaFoldDB" id="A0A814WG79"/>
<dbReference type="GO" id="GO:0030322">
    <property type="term" value="P:stabilization of membrane potential"/>
    <property type="evidence" value="ECO:0007669"/>
    <property type="project" value="TreeGrafter"/>
</dbReference>
<dbReference type="Proteomes" id="UP000663832">
    <property type="component" value="Unassembled WGS sequence"/>
</dbReference>
<keyword evidence="13" id="KW-1185">Reference proteome</keyword>
<protein>
    <recommendedName>
        <fullName evidence="10">Potassium channel domain-containing protein</fullName>
    </recommendedName>
</protein>